<gene>
    <name evidence="1" type="ORF">SLNSH_22525</name>
</gene>
<evidence type="ECO:0000313" key="1">
    <source>
        <dbReference type="EMBL" id="PSC02758.1"/>
    </source>
</evidence>
<comment type="caution">
    <text evidence="1">The sequence shown here is derived from an EMBL/GenBank/DDBJ whole genome shotgun (WGS) entry which is preliminary data.</text>
</comment>
<dbReference type="AlphaFoldDB" id="A0A2T1HMA1"/>
<protein>
    <submittedName>
        <fullName evidence="1">Uncharacterized protein</fullName>
    </submittedName>
</protein>
<organism evidence="1 2">
    <name type="scientific">Alsobacter soli</name>
    <dbReference type="NCBI Taxonomy" id="2109933"/>
    <lineage>
        <taxon>Bacteria</taxon>
        <taxon>Pseudomonadati</taxon>
        <taxon>Pseudomonadota</taxon>
        <taxon>Alphaproteobacteria</taxon>
        <taxon>Hyphomicrobiales</taxon>
        <taxon>Alsobacteraceae</taxon>
        <taxon>Alsobacter</taxon>
    </lineage>
</organism>
<accession>A0A2T1HMA1</accession>
<reference evidence="2" key="1">
    <citation type="submission" date="2018-03" db="EMBL/GenBank/DDBJ databases">
        <authorList>
            <person name="Sun L."/>
            <person name="Liu H."/>
            <person name="Chen W."/>
            <person name="Huang K."/>
            <person name="Liu W."/>
            <person name="Gao X."/>
        </authorList>
    </citation>
    <scope>NUCLEOTIDE SEQUENCE [LARGE SCALE GENOMIC DNA]</scope>
    <source>
        <strain evidence="2">SH9</strain>
    </source>
</reference>
<sequence>MLHNGDLDLAAKVRDEDEALQDQIRAAIGAINEMLSRLPPQLLGPDGALLSAADLPHESGQALLRLSGEVAELQRRINELAAASAA</sequence>
<dbReference type="Proteomes" id="UP000239772">
    <property type="component" value="Unassembled WGS sequence"/>
</dbReference>
<proteinExistence type="predicted"/>
<name>A0A2T1HMA1_9HYPH</name>
<dbReference type="EMBL" id="PVZS01000039">
    <property type="protein sequence ID" value="PSC02758.1"/>
    <property type="molecule type" value="Genomic_DNA"/>
</dbReference>
<evidence type="ECO:0000313" key="2">
    <source>
        <dbReference type="Proteomes" id="UP000239772"/>
    </source>
</evidence>
<keyword evidence="2" id="KW-1185">Reference proteome</keyword>
<dbReference type="RefSeq" id="WP_106340224.1">
    <property type="nucleotide sequence ID" value="NZ_PVZS01000039.1"/>
</dbReference>